<proteinExistence type="predicted"/>
<dbReference type="Pfam" id="PF00415">
    <property type="entry name" value="RCC1"/>
    <property type="match status" value="1"/>
</dbReference>
<dbReference type="InterPro" id="IPR009091">
    <property type="entry name" value="RCC1/BLIP-II"/>
</dbReference>
<sequence>MKKLLLFFVFLFINTIYAQCWQNIVLGGATTIFIKSDGTLWATGWNEYGQLGDGTNDNKSVLTKIGNDNDWKSVTLGANLQTLAIKNDGTLWAWGRNINGQVGDGTNIDRNLPTKIGNDNDWKFVVAGRQHSLAIKNDGTLWAWGSNSKGELGDGTTVSKNIPTKIGNDTDWKSIAAGYRYTIALKNDGSLWTCGDNDWGQLGNGKPYISTNILSKIGDSNNWLLISTRISTSSAIQKDGTLWTWGSNQQGQLGNGDVDHNVTVPTQIGIDKNWKQIASGDLNSSAIKTDGTLWTWGLNDYGQLGDGTYIDKFIPTQIGNATDWESIYAGGGHSGALKSDGTFWTWGLNSSGQIGNGTNSDSINYPTQVNCPTLRTDDFLTTKTYSIYPNPAKEIINIENFDNKSISNIKIIDSSGKLVLKQSNNLQQINLKEIPQGIYIIQIESNGKFYTQKIVKE</sequence>
<evidence type="ECO:0000313" key="7">
    <source>
        <dbReference type="Proteomes" id="UP000050443"/>
    </source>
</evidence>
<feature type="domain" description="RCC1-like" evidence="5">
    <location>
        <begin position="120"/>
        <end position="372"/>
    </location>
</feature>
<keyword evidence="3" id="KW-0677">Repeat</keyword>
<dbReference type="OrthoDB" id="1081439at2"/>
<evidence type="ECO:0000313" key="6">
    <source>
        <dbReference type="EMBL" id="KQB38625.1"/>
    </source>
</evidence>
<dbReference type="PROSITE" id="PS50012">
    <property type="entry name" value="RCC1_3"/>
    <property type="match status" value="5"/>
</dbReference>
<dbReference type="Pfam" id="PF18962">
    <property type="entry name" value="Por_Secre_tail"/>
    <property type="match status" value="1"/>
</dbReference>
<evidence type="ECO:0000256" key="1">
    <source>
        <dbReference type="ARBA" id="ARBA00022658"/>
    </source>
</evidence>
<feature type="domain" description="Secretion system C-terminal sorting" evidence="4">
    <location>
        <begin position="387"/>
        <end position="455"/>
    </location>
</feature>
<accession>A0A0Q0W2T1</accession>
<dbReference type="InterPro" id="IPR026444">
    <property type="entry name" value="Secre_tail"/>
</dbReference>
<evidence type="ECO:0000256" key="2">
    <source>
        <dbReference type="ARBA" id="ARBA00022729"/>
    </source>
</evidence>
<comment type="caution">
    <text evidence="6">The sequence shown here is derived from an EMBL/GenBank/DDBJ whole genome shotgun (WGS) entry which is preliminary data.</text>
</comment>
<reference evidence="6 7" key="1">
    <citation type="submission" date="2014-09" db="EMBL/GenBank/DDBJ databases">
        <title>Genome sequence of Flavobacterium aquidurense RC62.</title>
        <authorList>
            <person name="Kim J.F."/>
            <person name="Kwak M.-J."/>
        </authorList>
    </citation>
    <scope>NUCLEOTIDE SEQUENCE [LARGE SCALE GENOMIC DNA]</scope>
    <source>
        <strain evidence="6 7">RC62</strain>
    </source>
</reference>
<dbReference type="InterPro" id="IPR000408">
    <property type="entry name" value="Reg_chr_condens"/>
</dbReference>
<evidence type="ECO:0000256" key="3">
    <source>
        <dbReference type="ARBA" id="ARBA00022737"/>
    </source>
</evidence>
<dbReference type="PANTHER" id="PTHR45982">
    <property type="entry name" value="REGULATOR OF CHROMOSOME CONDENSATION"/>
    <property type="match status" value="1"/>
</dbReference>
<dbReference type="GO" id="GO:0005737">
    <property type="term" value="C:cytoplasm"/>
    <property type="evidence" value="ECO:0007669"/>
    <property type="project" value="TreeGrafter"/>
</dbReference>
<evidence type="ECO:0000259" key="4">
    <source>
        <dbReference type="Pfam" id="PF18962"/>
    </source>
</evidence>
<dbReference type="Proteomes" id="UP000050443">
    <property type="component" value="Unassembled WGS sequence"/>
</dbReference>
<protein>
    <submittedName>
        <fullName evidence="6">Alpha-tubulin suppressor</fullName>
    </submittedName>
</protein>
<dbReference type="PATRIC" id="fig|362413.3.peg.1932"/>
<name>A0A0Q0W2T1_9FLAO</name>
<dbReference type="PANTHER" id="PTHR45982:SF1">
    <property type="entry name" value="REGULATOR OF CHROMOSOME CONDENSATION"/>
    <property type="match status" value="1"/>
</dbReference>
<dbReference type="NCBIfam" id="TIGR04183">
    <property type="entry name" value="Por_Secre_tail"/>
    <property type="match status" value="1"/>
</dbReference>
<dbReference type="EMBL" id="JRLF01000014">
    <property type="protein sequence ID" value="KQB38625.1"/>
    <property type="molecule type" value="Genomic_DNA"/>
</dbReference>
<dbReference type="Pfam" id="PF25390">
    <property type="entry name" value="WD40_RLD"/>
    <property type="match status" value="1"/>
</dbReference>
<keyword evidence="2" id="KW-0732">Signal</keyword>
<dbReference type="SUPFAM" id="SSF50985">
    <property type="entry name" value="RCC1/BLIP-II"/>
    <property type="match status" value="2"/>
</dbReference>
<dbReference type="InterPro" id="IPR051553">
    <property type="entry name" value="Ran_GTPase-activating"/>
</dbReference>
<dbReference type="InterPro" id="IPR058923">
    <property type="entry name" value="RCC1-like_dom"/>
</dbReference>
<dbReference type="AlphaFoldDB" id="A0A0Q0W2T1"/>
<keyword evidence="1" id="KW-0344">Guanine-nucleotide releasing factor</keyword>
<dbReference type="PRINTS" id="PR00633">
    <property type="entry name" value="RCCNDNSATION"/>
</dbReference>
<evidence type="ECO:0000259" key="5">
    <source>
        <dbReference type="Pfam" id="PF25390"/>
    </source>
</evidence>
<dbReference type="GO" id="GO:0005085">
    <property type="term" value="F:guanyl-nucleotide exchange factor activity"/>
    <property type="evidence" value="ECO:0007669"/>
    <property type="project" value="TreeGrafter"/>
</dbReference>
<organism evidence="6 7">
    <name type="scientific">Flavobacterium aquidurense</name>
    <dbReference type="NCBI Taxonomy" id="362413"/>
    <lineage>
        <taxon>Bacteria</taxon>
        <taxon>Pseudomonadati</taxon>
        <taxon>Bacteroidota</taxon>
        <taxon>Flavobacteriia</taxon>
        <taxon>Flavobacteriales</taxon>
        <taxon>Flavobacteriaceae</taxon>
        <taxon>Flavobacterium</taxon>
    </lineage>
</organism>
<gene>
    <name evidence="6" type="ORF">RC62_1984</name>
</gene>
<dbReference type="Gene3D" id="2.130.10.30">
    <property type="entry name" value="Regulator of chromosome condensation 1/beta-lactamase-inhibitor protein II"/>
    <property type="match status" value="2"/>
</dbReference>
<dbReference type="STRING" id="362413.RC62_1984"/>
<dbReference type="RefSeq" id="WP_055097452.1">
    <property type="nucleotide sequence ID" value="NZ_JRLF01000014.1"/>
</dbReference>